<dbReference type="Pfam" id="PF12746">
    <property type="entry name" value="GNAT_acetyltran"/>
    <property type="match status" value="1"/>
</dbReference>
<dbReference type="GO" id="GO:0016747">
    <property type="term" value="F:acyltransferase activity, transferring groups other than amino-acyl groups"/>
    <property type="evidence" value="ECO:0007669"/>
    <property type="project" value="InterPro"/>
</dbReference>
<evidence type="ECO:0000259" key="1">
    <source>
        <dbReference type="PROSITE" id="PS51186"/>
    </source>
</evidence>
<dbReference type="PROSITE" id="PS51186">
    <property type="entry name" value="GNAT"/>
    <property type="match status" value="1"/>
</dbReference>
<protein>
    <submittedName>
        <fullName evidence="2">GNAT family N-acetyltransferase</fullName>
    </submittedName>
</protein>
<dbReference type="RefSeq" id="WP_115973254.1">
    <property type="nucleotide sequence ID" value="NZ_QNVT01000032.1"/>
</dbReference>
<dbReference type="AlphaFoldDB" id="A0A3D9C1N8"/>
<proteinExistence type="predicted"/>
<dbReference type="PANTHER" id="PTHR31143:SF2">
    <property type="entry name" value="FR47-LIKE DOMAIN-CONTAINING PROTEIN-RELATED"/>
    <property type="match status" value="1"/>
</dbReference>
<feature type="domain" description="N-acetyltransferase" evidence="1">
    <location>
        <begin position="114"/>
        <end position="246"/>
    </location>
</feature>
<dbReference type="Proteomes" id="UP000256686">
    <property type="component" value="Unassembled WGS sequence"/>
</dbReference>
<keyword evidence="3" id="KW-1185">Reference proteome</keyword>
<dbReference type="InterPro" id="IPR016181">
    <property type="entry name" value="Acyl_CoA_acyltransferase"/>
</dbReference>
<dbReference type="Gene3D" id="3.40.630.30">
    <property type="match status" value="1"/>
</dbReference>
<dbReference type="PANTHER" id="PTHR31143">
    <property type="match status" value="1"/>
</dbReference>
<dbReference type="SUPFAM" id="SSF55729">
    <property type="entry name" value="Acyl-CoA N-acyltransferases (Nat)"/>
    <property type="match status" value="1"/>
</dbReference>
<reference evidence="3" key="1">
    <citation type="submission" date="2018-06" db="EMBL/GenBank/DDBJ databases">
        <authorList>
            <person name="Lum Nde A."/>
            <person name="Hugo C."/>
        </authorList>
    </citation>
    <scope>NUCLEOTIDE SEQUENCE [LARGE SCALE GENOMIC DNA]</scope>
    <source>
        <strain evidence="3">1_F178</strain>
    </source>
</reference>
<comment type="caution">
    <text evidence="2">The sequence shown here is derived from an EMBL/GenBank/DDBJ whole genome shotgun (WGS) entry which is preliminary data.</text>
</comment>
<dbReference type="InterPro" id="IPR000182">
    <property type="entry name" value="GNAT_dom"/>
</dbReference>
<sequence length="246" mass="28450">MYTTKITSPIVQEYWKDQFQGEVLCDHPTFTLFLNDDLEEDSQIMTLEFPSGNNWAIINSKVAQYFKNISLTTLDFEKFVNILKDKQIFLYGADYIFYFPEEEKRAILNLHSLENTRPLTEHDAELFSTFESLSTEEDLDGAFVELDHWKTFSIFEENQLVAATSMYPWQDTQLSDIGVITLNNFRGKGYAQQAVRMISKAALQDGYEPQYRCQLDNTASIALAKKLNLSLFAKWNLISPESIKNL</sequence>
<accession>A0A3D9C1N8</accession>
<dbReference type="CDD" id="cd04301">
    <property type="entry name" value="NAT_SF"/>
    <property type="match status" value="1"/>
</dbReference>
<evidence type="ECO:0000313" key="3">
    <source>
        <dbReference type="Proteomes" id="UP000256686"/>
    </source>
</evidence>
<evidence type="ECO:0000313" key="2">
    <source>
        <dbReference type="EMBL" id="REC59797.1"/>
    </source>
</evidence>
<name>A0A3D9C1N8_9FLAO</name>
<dbReference type="InterPro" id="IPR027365">
    <property type="entry name" value="GNAT_acetyltra_YdfB-like"/>
</dbReference>
<gene>
    <name evidence="2" type="ORF">DRF65_24010</name>
</gene>
<keyword evidence="2" id="KW-0808">Transferase</keyword>
<dbReference type="EMBL" id="QNVT01000032">
    <property type="protein sequence ID" value="REC59797.1"/>
    <property type="molecule type" value="Genomic_DNA"/>
</dbReference>
<organism evidence="2 3">
    <name type="scientific">Chryseobacterium pennae</name>
    <dbReference type="NCBI Taxonomy" id="2258962"/>
    <lineage>
        <taxon>Bacteria</taxon>
        <taxon>Pseudomonadati</taxon>
        <taxon>Bacteroidota</taxon>
        <taxon>Flavobacteriia</taxon>
        <taxon>Flavobacteriales</taxon>
        <taxon>Weeksellaceae</taxon>
        <taxon>Chryseobacterium group</taxon>
        <taxon>Chryseobacterium</taxon>
    </lineage>
</organism>